<dbReference type="AlphaFoldDB" id="A0A9E8MU35"/>
<evidence type="ECO:0000313" key="5">
    <source>
        <dbReference type="EMBL" id="WAC01376.1"/>
    </source>
</evidence>
<dbReference type="InterPro" id="IPR017853">
    <property type="entry name" value="GH"/>
</dbReference>
<keyword evidence="6" id="KW-1185">Reference proteome</keyword>
<keyword evidence="2" id="KW-0378">Hydrolase</keyword>
<evidence type="ECO:0000256" key="1">
    <source>
        <dbReference type="ARBA" id="ARBA00007806"/>
    </source>
</evidence>
<dbReference type="CDD" id="cd14752">
    <property type="entry name" value="GH31_N"/>
    <property type="match status" value="1"/>
</dbReference>
<dbReference type="InterPro" id="IPR011013">
    <property type="entry name" value="Gal_mutarotase_sf_dom"/>
</dbReference>
<dbReference type="Gene3D" id="2.60.40.1760">
    <property type="entry name" value="glycosyl hydrolase (family 31)"/>
    <property type="match status" value="1"/>
</dbReference>
<protein>
    <recommendedName>
        <fullName evidence="7">Glycosyl hydrolase</fullName>
    </recommendedName>
</protein>
<feature type="domain" description="Glycoside hydrolase family 31 TIM barrel" evidence="3">
    <location>
        <begin position="120"/>
        <end position="283"/>
    </location>
</feature>
<sequence>MTVSETISFNIKKDEVLYGGGARALGMNRRGHRLQLYNKAHYGYENRSELMNFTLPIVVSSNKYMVHFDNAPIGFLDLDSNRNNTLIYETISGRKTYQIVVGDSWLDLIKNYTQLTGRQPLPPRWAFGNFASRFGYHSQAETEATIAKFKEEQIPVDAVILDLYWFGKEIQGTMGNPEVYKDSFPDFKGMTSKLKQHGVKTIAITEPFVLTTSKRWKEAVDHDILAKDSIGNPFRYDFYFGNTGLVDIYSPKGKAWFQNVYKEMAGLGIAGVWGDLGEPKYIHLSYYTQQELPMRFIIFMVTTGRA</sequence>
<keyword evidence="2" id="KW-0326">Glycosidase</keyword>
<accession>A0A9E8MU35</accession>
<dbReference type="InterPro" id="IPR051816">
    <property type="entry name" value="Glycosyl_Hydrolase_31"/>
</dbReference>
<evidence type="ECO:0000256" key="2">
    <source>
        <dbReference type="RuleBase" id="RU361185"/>
    </source>
</evidence>
<dbReference type="RefSeq" id="WP_267675990.1">
    <property type="nucleotide sequence ID" value="NZ_CP113088.1"/>
</dbReference>
<dbReference type="GO" id="GO:0005975">
    <property type="term" value="P:carbohydrate metabolic process"/>
    <property type="evidence" value="ECO:0007669"/>
    <property type="project" value="InterPro"/>
</dbReference>
<evidence type="ECO:0008006" key="7">
    <source>
        <dbReference type="Google" id="ProtNLM"/>
    </source>
</evidence>
<evidence type="ECO:0000313" key="6">
    <source>
        <dbReference type="Proteomes" id="UP001164705"/>
    </source>
</evidence>
<proteinExistence type="inferred from homology"/>
<dbReference type="Pfam" id="PF13802">
    <property type="entry name" value="Gal_mutarotas_2"/>
    <property type="match status" value="1"/>
</dbReference>
<evidence type="ECO:0000259" key="3">
    <source>
        <dbReference type="Pfam" id="PF01055"/>
    </source>
</evidence>
<dbReference type="GO" id="GO:0004553">
    <property type="term" value="F:hydrolase activity, hydrolyzing O-glycosyl compounds"/>
    <property type="evidence" value="ECO:0007669"/>
    <property type="project" value="InterPro"/>
</dbReference>
<name>A0A9E8MU35_9FLAO</name>
<comment type="similarity">
    <text evidence="1 2">Belongs to the glycosyl hydrolase 31 family.</text>
</comment>
<dbReference type="EMBL" id="CP113088">
    <property type="protein sequence ID" value="WAC01376.1"/>
    <property type="molecule type" value="Genomic_DNA"/>
</dbReference>
<organism evidence="5 6">
    <name type="scientific">Lacinutrix neustonica</name>
    <dbReference type="NCBI Taxonomy" id="2980107"/>
    <lineage>
        <taxon>Bacteria</taxon>
        <taxon>Pseudomonadati</taxon>
        <taxon>Bacteroidota</taxon>
        <taxon>Flavobacteriia</taxon>
        <taxon>Flavobacteriales</taxon>
        <taxon>Flavobacteriaceae</taxon>
        <taxon>Lacinutrix</taxon>
    </lineage>
</organism>
<dbReference type="PANTHER" id="PTHR43863">
    <property type="entry name" value="HYDROLASE, PUTATIVE (AFU_ORTHOLOGUE AFUA_1G03140)-RELATED"/>
    <property type="match status" value="1"/>
</dbReference>
<feature type="domain" description="Glycoside hydrolase family 31 N-terminal" evidence="4">
    <location>
        <begin position="7"/>
        <end position="71"/>
    </location>
</feature>
<dbReference type="Gene3D" id="3.20.20.80">
    <property type="entry name" value="Glycosidases"/>
    <property type="match status" value="1"/>
</dbReference>
<evidence type="ECO:0000259" key="4">
    <source>
        <dbReference type="Pfam" id="PF13802"/>
    </source>
</evidence>
<reference evidence="5" key="1">
    <citation type="submission" date="2022-11" db="EMBL/GenBank/DDBJ databases">
        <title>Lacinutrix neustonica HL-RS19T sp. nov., isolated from the surface microlayer sample of brackish Lake Shihwa.</title>
        <authorList>
            <person name="Choi J.Y."/>
            <person name="Hwang C.Y."/>
        </authorList>
    </citation>
    <scope>NUCLEOTIDE SEQUENCE</scope>
    <source>
        <strain evidence="5">HL-RS19</strain>
    </source>
</reference>
<dbReference type="PANTHER" id="PTHR43863:SF2">
    <property type="entry name" value="MALTASE-GLUCOAMYLASE"/>
    <property type="match status" value="1"/>
</dbReference>
<dbReference type="InterPro" id="IPR025887">
    <property type="entry name" value="Glyco_hydro_31_N_dom"/>
</dbReference>
<dbReference type="SUPFAM" id="SSF74650">
    <property type="entry name" value="Galactose mutarotase-like"/>
    <property type="match status" value="1"/>
</dbReference>
<dbReference type="Pfam" id="PF01055">
    <property type="entry name" value="Glyco_hydro_31_2nd"/>
    <property type="match status" value="1"/>
</dbReference>
<dbReference type="KEGG" id="lnu:N7U66_15100"/>
<dbReference type="GO" id="GO:0030246">
    <property type="term" value="F:carbohydrate binding"/>
    <property type="evidence" value="ECO:0007669"/>
    <property type="project" value="InterPro"/>
</dbReference>
<dbReference type="SUPFAM" id="SSF51445">
    <property type="entry name" value="(Trans)glycosidases"/>
    <property type="match status" value="1"/>
</dbReference>
<dbReference type="Proteomes" id="UP001164705">
    <property type="component" value="Chromosome"/>
</dbReference>
<gene>
    <name evidence="5" type="ORF">N7U66_15100</name>
</gene>
<dbReference type="InterPro" id="IPR000322">
    <property type="entry name" value="Glyco_hydro_31_TIM"/>
</dbReference>